<dbReference type="RefSeq" id="WP_011108229.1">
    <property type="nucleotide sequence ID" value="NC_004663.1"/>
</dbReference>
<accession>Q8A5A8</accession>
<dbReference type="Gene3D" id="3.60.21.40">
    <property type="entry name" value="GpdQ, catalytic alpha/beta sandwich domain"/>
    <property type="match status" value="1"/>
</dbReference>
<proteinExistence type="predicted"/>
<name>Q8A5A8_BACTN</name>
<dbReference type="GeneID" id="71773949"/>
<organism evidence="2 3">
    <name type="scientific">Bacteroides thetaiotaomicron (strain ATCC 29148 / DSM 2079 / JCM 5827 / CCUG 10774 / NCTC 10582 / VPI-5482 / E50)</name>
    <dbReference type="NCBI Taxonomy" id="226186"/>
    <lineage>
        <taxon>Bacteria</taxon>
        <taxon>Pseudomonadati</taxon>
        <taxon>Bacteroidota</taxon>
        <taxon>Bacteroidia</taxon>
        <taxon>Bacteroidales</taxon>
        <taxon>Bacteroidaceae</taxon>
        <taxon>Bacteroides</taxon>
    </lineage>
</organism>
<dbReference type="HOGENOM" id="CLU_2231233_0_0_10"/>
<protein>
    <recommendedName>
        <fullName evidence="1">Calcineurin-like phosphoesterase domain-containing protein</fullName>
    </recommendedName>
</protein>
<gene>
    <name evidence="2" type="ordered locus">BT_2331</name>
</gene>
<dbReference type="InterPro" id="IPR004843">
    <property type="entry name" value="Calcineurin-like_PHP"/>
</dbReference>
<dbReference type="OrthoDB" id="651281at2"/>
<dbReference type="PATRIC" id="fig|226186.12.peg.2393"/>
<dbReference type="InParanoid" id="Q8A5A8"/>
<evidence type="ECO:0000313" key="3">
    <source>
        <dbReference type="Proteomes" id="UP000001414"/>
    </source>
</evidence>
<dbReference type="Pfam" id="PF00149">
    <property type="entry name" value="Metallophos"/>
    <property type="match status" value="1"/>
</dbReference>
<dbReference type="SMR" id="Q8A5A8"/>
<dbReference type="EMBL" id="AE015928">
    <property type="protein sequence ID" value="AAO77438.1"/>
    <property type="molecule type" value="Genomic_DNA"/>
</dbReference>
<evidence type="ECO:0000259" key="1">
    <source>
        <dbReference type="Pfam" id="PF00149"/>
    </source>
</evidence>
<dbReference type="AlphaFoldDB" id="Q8A5A8"/>
<dbReference type="KEGG" id="bth:BT_2331"/>
<reference evidence="2 3" key="1">
    <citation type="journal article" date="2003" name="Science">
        <title>A genomic view of the human-Bacteroides thetaiotaomicron symbiosis.</title>
        <authorList>
            <person name="Xu J."/>
            <person name="Bjursell M.K."/>
            <person name="Himrod J."/>
            <person name="Deng S."/>
            <person name="Carmichael L.K."/>
            <person name="Chiang H.C."/>
            <person name="Hooper L.V."/>
            <person name="Gordon J.I."/>
        </authorList>
    </citation>
    <scope>NUCLEOTIDE SEQUENCE [LARGE SCALE GENOMIC DNA]</scope>
    <source>
        <strain evidence="3">ATCC 29148 / DSM 2079 / JCM 5827 / CCUG 10774 / NCTC 10582 / VPI-5482 / E50</strain>
    </source>
</reference>
<dbReference type="GO" id="GO:0016787">
    <property type="term" value="F:hydrolase activity"/>
    <property type="evidence" value="ECO:0007669"/>
    <property type="project" value="InterPro"/>
</dbReference>
<dbReference type="InterPro" id="IPR029052">
    <property type="entry name" value="Metallo-depent_PP-like"/>
</dbReference>
<evidence type="ECO:0000313" key="2">
    <source>
        <dbReference type="EMBL" id="AAO77438.1"/>
    </source>
</evidence>
<dbReference type="PaxDb" id="226186-BT_2331"/>
<dbReference type="EnsemblBacteria" id="AAO77438">
    <property type="protein sequence ID" value="AAO77438"/>
    <property type="gene ID" value="BT_2331"/>
</dbReference>
<feature type="domain" description="Calcineurin-like phosphoesterase" evidence="1">
    <location>
        <begin position="5"/>
        <end position="96"/>
    </location>
</feature>
<dbReference type="SUPFAM" id="SSF56300">
    <property type="entry name" value="Metallo-dependent phosphatases"/>
    <property type="match status" value="1"/>
</dbReference>
<reference evidence="2 3" key="2">
    <citation type="journal article" date="2009" name="Proc. Natl. Acad. Sci. U.S.A.">
        <title>Characterizing a model human gut microbiota composed of members of its two dominant bacterial phyla.</title>
        <authorList>
            <person name="Mahowald M.A."/>
            <person name="Rey F.E."/>
            <person name="Seedorf H."/>
            <person name="Turnbaugh P.J."/>
            <person name="Fulton R.S."/>
            <person name="Wollam A."/>
            <person name="Shah N."/>
            <person name="Wang C."/>
            <person name="Magrini V."/>
            <person name="Wilson R.K."/>
            <person name="Cantarel B.L."/>
            <person name="Coutinho P.M."/>
            <person name="Henrissat B."/>
            <person name="Crock L.W."/>
            <person name="Russell A."/>
            <person name="Verberkmoes N.C."/>
            <person name="Hettich R.L."/>
            <person name="Gordon J.I."/>
        </authorList>
    </citation>
    <scope>NUCLEOTIDE SEQUENCE [LARGE SCALE GENOMIC DNA]</scope>
    <source>
        <strain evidence="3">ATCC 29148 / DSM 2079 / JCM 5827 / CCUG 10774 / NCTC 10582 / VPI-5482 / E50</strain>
    </source>
</reference>
<sequence length="105" mass="12182">MKLGILHFTDSHIKSATDWILSEFSSLVASVKTIYEECDRIYIVFTGDVVYSGSEEEYILASKFLNSIRSLLKTLYKDKVYEQIIFTPGNHDCNFNMDRQARKML</sequence>
<dbReference type="Proteomes" id="UP000001414">
    <property type="component" value="Chromosome"/>
</dbReference>
<dbReference type="eggNOG" id="COG1409">
    <property type="taxonomic scope" value="Bacteria"/>
</dbReference>
<dbReference type="InterPro" id="IPR042283">
    <property type="entry name" value="GpdQ_catalytic"/>
</dbReference>
<dbReference type="STRING" id="226186.BT_2331"/>
<keyword evidence="3" id="KW-1185">Reference proteome</keyword>